<dbReference type="SUPFAM" id="SSF161098">
    <property type="entry name" value="MetI-like"/>
    <property type="match status" value="1"/>
</dbReference>
<keyword evidence="4 7" id="KW-0812">Transmembrane</keyword>
<protein>
    <submittedName>
        <fullName evidence="9">Carbohydrate ABC transporter permease</fullName>
    </submittedName>
</protein>
<reference evidence="9 10" key="1">
    <citation type="submission" date="2024-10" db="EMBL/GenBank/DDBJ databases">
        <title>The Natural Products Discovery Center: Release of the First 8490 Sequenced Strains for Exploring Actinobacteria Biosynthetic Diversity.</title>
        <authorList>
            <person name="Kalkreuter E."/>
            <person name="Kautsar S.A."/>
            <person name="Yang D."/>
            <person name="Bader C.D."/>
            <person name="Teijaro C.N."/>
            <person name="Fluegel L."/>
            <person name="Davis C.M."/>
            <person name="Simpson J.R."/>
            <person name="Lauterbach L."/>
            <person name="Steele A.D."/>
            <person name="Gui C."/>
            <person name="Meng S."/>
            <person name="Li G."/>
            <person name="Viehrig K."/>
            <person name="Ye F."/>
            <person name="Su P."/>
            <person name="Kiefer A.F."/>
            <person name="Nichols A."/>
            <person name="Cepeda A.J."/>
            <person name="Yan W."/>
            <person name="Fan B."/>
            <person name="Jiang Y."/>
            <person name="Adhikari A."/>
            <person name="Zheng C.-J."/>
            <person name="Schuster L."/>
            <person name="Cowan T.M."/>
            <person name="Smanski M.J."/>
            <person name="Chevrette M.G."/>
            <person name="De Carvalho L.P.S."/>
            <person name="Shen B."/>
        </authorList>
    </citation>
    <scope>NUCLEOTIDE SEQUENCE [LARGE SCALE GENOMIC DNA]</scope>
    <source>
        <strain evidence="9 10">NPDC006488</strain>
    </source>
</reference>
<dbReference type="PANTHER" id="PTHR43744">
    <property type="entry name" value="ABC TRANSPORTER PERMEASE PROTEIN MG189-RELATED-RELATED"/>
    <property type="match status" value="1"/>
</dbReference>
<evidence type="ECO:0000256" key="2">
    <source>
        <dbReference type="ARBA" id="ARBA00022448"/>
    </source>
</evidence>
<name>A0ABW6MKD6_9ACTN</name>
<dbReference type="Gene3D" id="1.10.3720.10">
    <property type="entry name" value="MetI-like"/>
    <property type="match status" value="1"/>
</dbReference>
<evidence type="ECO:0000256" key="3">
    <source>
        <dbReference type="ARBA" id="ARBA00022475"/>
    </source>
</evidence>
<evidence type="ECO:0000313" key="9">
    <source>
        <dbReference type="EMBL" id="MFE9606600.1"/>
    </source>
</evidence>
<dbReference type="CDD" id="cd06261">
    <property type="entry name" value="TM_PBP2"/>
    <property type="match status" value="1"/>
</dbReference>
<feature type="transmembrane region" description="Helical" evidence="7">
    <location>
        <begin position="128"/>
        <end position="150"/>
    </location>
</feature>
<dbReference type="Pfam" id="PF00528">
    <property type="entry name" value="BPD_transp_1"/>
    <property type="match status" value="1"/>
</dbReference>
<keyword evidence="2 7" id="KW-0813">Transport</keyword>
<comment type="similarity">
    <text evidence="7">Belongs to the binding-protein-dependent transport system permease family.</text>
</comment>
<keyword evidence="3" id="KW-1003">Cell membrane</keyword>
<comment type="caution">
    <text evidence="9">The sequence shown here is derived from an EMBL/GenBank/DDBJ whole genome shotgun (WGS) entry which is preliminary data.</text>
</comment>
<dbReference type="PROSITE" id="PS50928">
    <property type="entry name" value="ABC_TM1"/>
    <property type="match status" value="1"/>
</dbReference>
<feature type="transmembrane region" description="Helical" evidence="7">
    <location>
        <begin position="262"/>
        <end position="284"/>
    </location>
</feature>
<dbReference type="EMBL" id="JBIAHM010000030">
    <property type="protein sequence ID" value="MFE9606600.1"/>
    <property type="molecule type" value="Genomic_DNA"/>
</dbReference>
<gene>
    <name evidence="9" type="ORF">ACFYNQ_49695</name>
</gene>
<keyword evidence="10" id="KW-1185">Reference proteome</keyword>
<feature type="transmembrane region" description="Helical" evidence="7">
    <location>
        <begin position="97"/>
        <end position="119"/>
    </location>
</feature>
<evidence type="ECO:0000256" key="5">
    <source>
        <dbReference type="ARBA" id="ARBA00022989"/>
    </source>
</evidence>
<proteinExistence type="inferred from homology"/>
<organism evidence="9 10">
    <name type="scientific">Streptomyces hokutonensis</name>
    <dbReference type="NCBI Taxonomy" id="1306990"/>
    <lineage>
        <taxon>Bacteria</taxon>
        <taxon>Bacillati</taxon>
        <taxon>Actinomycetota</taxon>
        <taxon>Actinomycetes</taxon>
        <taxon>Kitasatosporales</taxon>
        <taxon>Streptomycetaceae</taxon>
        <taxon>Streptomyces</taxon>
    </lineage>
</organism>
<evidence type="ECO:0000313" key="10">
    <source>
        <dbReference type="Proteomes" id="UP001601303"/>
    </source>
</evidence>
<keyword evidence="5 7" id="KW-1133">Transmembrane helix</keyword>
<dbReference type="InterPro" id="IPR035906">
    <property type="entry name" value="MetI-like_sf"/>
</dbReference>
<feature type="transmembrane region" description="Helical" evidence="7">
    <location>
        <begin position="212"/>
        <end position="232"/>
    </location>
</feature>
<feature type="transmembrane region" description="Helical" evidence="7">
    <location>
        <begin position="27"/>
        <end position="51"/>
    </location>
</feature>
<evidence type="ECO:0000256" key="1">
    <source>
        <dbReference type="ARBA" id="ARBA00004651"/>
    </source>
</evidence>
<dbReference type="PANTHER" id="PTHR43744:SF12">
    <property type="entry name" value="ABC TRANSPORTER PERMEASE PROTEIN MG189-RELATED"/>
    <property type="match status" value="1"/>
</dbReference>
<evidence type="ECO:0000256" key="6">
    <source>
        <dbReference type="ARBA" id="ARBA00023136"/>
    </source>
</evidence>
<dbReference type="Proteomes" id="UP001601303">
    <property type="component" value="Unassembled WGS sequence"/>
</dbReference>
<accession>A0ABW6MKD6</accession>
<evidence type="ECO:0000256" key="4">
    <source>
        <dbReference type="ARBA" id="ARBA00022692"/>
    </source>
</evidence>
<keyword evidence="6 7" id="KW-0472">Membrane</keyword>
<sequence>MTIDSPARPVAPAVTVARTERPRRSRIALLPTVVLLLGAVYCLVPTLWILIASTKSRSELFSTATYLPSFGSGLVDNVADLSSYDSGVFWHWMLNSFLYAGVGGFVATAVSAATGYAIAKYRFRGRTLLFNTILAGVLLPQVVLAVPQYLLLARVGITDSYAAVILPQLFNPYGIYLCRIYAAASVPDSLLDAGRMDGASEWRMFSAIGLRLMAPGLITVFLLQFIVIWNNFLLPFVMVTSDHKFPLTVGLYSLLRHGANQASLYSLVITGTLLSVVPVIALFLSLQRYWRIDLVTGGLK</sequence>
<dbReference type="RefSeq" id="WP_388115232.1">
    <property type="nucleotide sequence ID" value="NZ_JBIAHM010000030.1"/>
</dbReference>
<feature type="domain" description="ABC transmembrane type-1" evidence="8">
    <location>
        <begin position="93"/>
        <end position="286"/>
    </location>
</feature>
<evidence type="ECO:0000256" key="7">
    <source>
        <dbReference type="RuleBase" id="RU363032"/>
    </source>
</evidence>
<dbReference type="InterPro" id="IPR000515">
    <property type="entry name" value="MetI-like"/>
</dbReference>
<comment type="subcellular location">
    <subcellularLocation>
        <location evidence="1 7">Cell membrane</location>
        <topology evidence="1 7">Multi-pass membrane protein</topology>
    </subcellularLocation>
</comment>
<evidence type="ECO:0000259" key="8">
    <source>
        <dbReference type="PROSITE" id="PS50928"/>
    </source>
</evidence>
<feature type="transmembrane region" description="Helical" evidence="7">
    <location>
        <begin position="170"/>
        <end position="191"/>
    </location>
</feature>